<evidence type="ECO:0000313" key="1">
    <source>
        <dbReference type="EMBL" id="TNN72135.1"/>
    </source>
</evidence>
<protein>
    <submittedName>
        <fullName evidence="1">Uncharacterized protein</fullName>
    </submittedName>
</protein>
<reference evidence="1 2" key="1">
    <citation type="submission" date="2019-03" db="EMBL/GenBank/DDBJ databases">
        <title>First draft genome of Liparis tanakae, snailfish: a comprehensive survey of snailfish specific genes.</title>
        <authorList>
            <person name="Kim W."/>
            <person name="Song I."/>
            <person name="Jeong J.-H."/>
            <person name="Kim D."/>
            <person name="Kim S."/>
            <person name="Ryu S."/>
            <person name="Song J.Y."/>
            <person name="Lee S.K."/>
        </authorList>
    </citation>
    <scope>NUCLEOTIDE SEQUENCE [LARGE SCALE GENOMIC DNA]</scope>
    <source>
        <tissue evidence="1">Muscle</tissue>
    </source>
</reference>
<dbReference type="Proteomes" id="UP000314294">
    <property type="component" value="Unassembled WGS sequence"/>
</dbReference>
<comment type="caution">
    <text evidence="1">The sequence shown here is derived from an EMBL/GenBank/DDBJ whole genome shotgun (WGS) entry which is preliminary data.</text>
</comment>
<name>A0A4Z2I3U4_9TELE</name>
<proteinExistence type="predicted"/>
<sequence>MWFWVSSKLPCCNLENHNSAVEKKSSARKQTRSLVNKSFVRWREEGIHHDISLDPSGDILRAQLNSLCRKVRSNWIPMQLLKELEHQR</sequence>
<organism evidence="1 2">
    <name type="scientific">Liparis tanakae</name>
    <name type="common">Tanaka's snailfish</name>
    <dbReference type="NCBI Taxonomy" id="230148"/>
    <lineage>
        <taxon>Eukaryota</taxon>
        <taxon>Metazoa</taxon>
        <taxon>Chordata</taxon>
        <taxon>Craniata</taxon>
        <taxon>Vertebrata</taxon>
        <taxon>Euteleostomi</taxon>
        <taxon>Actinopterygii</taxon>
        <taxon>Neopterygii</taxon>
        <taxon>Teleostei</taxon>
        <taxon>Neoteleostei</taxon>
        <taxon>Acanthomorphata</taxon>
        <taxon>Eupercaria</taxon>
        <taxon>Perciformes</taxon>
        <taxon>Cottioidei</taxon>
        <taxon>Cottales</taxon>
        <taxon>Liparidae</taxon>
        <taxon>Liparis</taxon>
    </lineage>
</organism>
<evidence type="ECO:0000313" key="2">
    <source>
        <dbReference type="Proteomes" id="UP000314294"/>
    </source>
</evidence>
<dbReference type="EMBL" id="SRLO01000142">
    <property type="protein sequence ID" value="TNN72135.1"/>
    <property type="molecule type" value="Genomic_DNA"/>
</dbReference>
<accession>A0A4Z2I3U4</accession>
<gene>
    <name evidence="1" type="ORF">EYF80_017712</name>
</gene>
<keyword evidence="2" id="KW-1185">Reference proteome</keyword>
<dbReference type="AlphaFoldDB" id="A0A4Z2I3U4"/>